<name>A0A075MUX4_9ARCH</name>
<reference evidence="1 2" key="1">
    <citation type="journal article" date="2014" name="PLoS ONE">
        <title>Genome Sequence of Candidatus Nitrososphaera evergladensis from Group I.1b Enriched from Everglades Soil Reveals Novel Genomic Features of the Ammonia-Oxidizing Archaea.</title>
        <authorList>
            <person name="Zhalnina K.V."/>
            <person name="Dias R."/>
            <person name="Leonard M.T."/>
            <person name="Dorr de Quadros P."/>
            <person name="Camargo F.A."/>
            <person name="Drew J.C."/>
            <person name="Farmerie W.G."/>
            <person name="Daroub S.H."/>
            <person name="Triplett E.W."/>
        </authorList>
    </citation>
    <scope>NUCLEOTIDE SEQUENCE [LARGE SCALE GENOMIC DNA]</scope>
    <source>
        <strain evidence="1 2">SR1</strain>
    </source>
</reference>
<evidence type="ECO:0000313" key="2">
    <source>
        <dbReference type="Proteomes" id="UP000028194"/>
    </source>
</evidence>
<protein>
    <recommendedName>
        <fullName evidence="3">Transcriptional regulator</fullName>
    </recommendedName>
</protein>
<dbReference type="AlphaFoldDB" id="A0A075MUX4"/>
<dbReference type="HOGENOM" id="CLU_2433702_0_0_2"/>
<dbReference type="RefSeq" id="WP_148701867.1">
    <property type="nucleotide sequence ID" value="NZ_CP007174.1"/>
</dbReference>
<organism evidence="1 2">
    <name type="scientific">Candidatus Nitrososphaera evergladensis SR1</name>
    <dbReference type="NCBI Taxonomy" id="1459636"/>
    <lineage>
        <taxon>Archaea</taxon>
        <taxon>Nitrososphaerota</taxon>
        <taxon>Nitrososphaeria</taxon>
        <taxon>Nitrososphaerales</taxon>
        <taxon>Nitrososphaeraceae</taxon>
        <taxon>Nitrososphaera</taxon>
    </lineage>
</organism>
<evidence type="ECO:0000313" key="1">
    <source>
        <dbReference type="EMBL" id="AIF85461.1"/>
    </source>
</evidence>
<dbReference type="KEGG" id="nev:NTE_03433"/>
<proteinExistence type="predicted"/>
<gene>
    <name evidence="1" type="ORF">NTE_03433</name>
</gene>
<dbReference type="SUPFAM" id="SSF46785">
    <property type="entry name" value="Winged helix' DNA-binding domain"/>
    <property type="match status" value="1"/>
</dbReference>
<dbReference type="InterPro" id="IPR036390">
    <property type="entry name" value="WH_DNA-bd_sf"/>
</dbReference>
<keyword evidence="2" id="KW-1185">Reference proteome</keyword>
<accession>A0A075MUX4</accession>
<dbReference type="Proteomes" id="UP000028194">
    <property type="component" value="Chromosome"/>
</dbReference>
<sequence>MGQWEVYEAIQSLGGTATFSQIREYLQNKYCYCSESSTHDALKKLICNSLISGVPIAKGNSRRVYRITAEFPERNIIVIEKNGVSRSVAA</sequence>
<dbReference type="EMBL" id="CP007174">
    <property type="protein sequence ID" value="AIF85461.1"/>
    <property type="molecule type" value="Genomic_DNA"/>
</dbReference>
<evidence type="ECO:0008006" key="3">
    <source>
        <dbReference type="Google" id="ProtNLM"/>
    </source>
</evidence>
<dbReference type="GeneID" id="41599072"/>